<protein>
    <recommendedName>
        <fullName evidence="5">FAM192A/Fyv6 N-terminal domain-containing protein</fullName>
    </recommendedName>
</protein>
<dbReference type="GO" id="GO:0005634">
    <property type="term" value="C:nucleus"/>
    <property type="evidence" value="ECO:0007669"/>
    <property type="project" value="UniProtKB-SubCell"/>
</dbReference>
<dbReference type="EMBL" id="QVQW01000003">
    <property type="protein sequence ID" value="RKU48763.1"/>
    <property type="molecule type" value="Genomic_DNA"/>
</dbReference>
<dbReference type="OrthoDB" id="75807at2759"/>
<evidence type="ECO:0000256" key="1">
    <source>
        <dbReference type="ARBA" id="ARBA00004123"/>
    </source>
</evidence>
<gene>
    <name evidence="6" type="ORF">DL546_003573</name>
</gene>
<feature type="domain" description="FAM192A/Fyv6 N-terminal" evidence="5">
    <location>
        <begin position="30"/>
        <end position="135"/>
    </location>
</feature>
<feature type="compositionally biased region" description="Polar residues" evidence="4">
    <location>
        <begin position="22"/>
        <end position="33"/>
    </location>
</feature>
<organism evidence="6 7">
    <name type="scientific">Coniochaeta pulveracea</name>
    <dbReference type="NCBI Taxonomy" id="177199"/>
    <lineage>
        <taxon>Eukaryota</taxon>
        <taxon>Fungi</taxon>
        <taxon>Dikarya</taxon>
        <taxon>Ascomycota</taxon>
        <taxon>Pezizomycotina</taxon>
        <taxon>Sordariomycetes</taxon>
        <taxon>Sordariomycetidae</taxon>
        <taxon>Coniochaetales</taxon>
        <taxon>Coniochaetaceae</taxon>
        <taxon>Coniochaeta</taxon>
    </lineage>
</organism>
<evidence type="ECO:0000256" key="3">
    <source>
        <dbReference type="SAM" id="Coils"/>
    </source>
</evidence>
<dbReference type="AlphaFoldDB" id="A0A420YLJ2"/>
<dbReference type="PANTHER" id="PTHR13495">
    <property type="entry name" value="NEFA-INTERACTING NUCLEAR PROTEIN NIP30"/>
    <property type="match status" value="1"/>
</dbReference>
<sequence length="291" mass="31428">MSSRFVSAGAIDPTTGEAATQPPANTTTSSTTGDSRKPPPDDNWAAVERELAEERKRKEAHKAALAAGAEKSLFEVLEANKAAKQAAFEEANKIKNQFRALDEDEIDFLDEVKARQRAEEERVRREMEEGVRAFRERQRGRGEKIAEDGAGGEEEGDEAGVEWAASTGRKRKHKGKEGRLLVKRRTVSESEGKVEGDVVEKGDKEGGGKAEEDKGQEAASATDVKPKAQPLPAEKPKLGLLSCTATEIGVETTPPEFQGPSSTPAHPNNGSSAALGRARAGQWECRQERAI</sequence>
<dbReference type="InterPro" id="IPR019331">
    <property type="entry name" value="FAM192A/Fyv6_N"/>
</dbReference>
<name>A0A420YLJ2_9PEZI</name>
<feature type="compositionally biased region" description="Acidic residues" evidence="4">
    <location>
        <begin position="150"/>
        <end position="160"/>
    </location>
</feature>
<comment type="caution">
    <text evidence="6">The sequence shown here is derived from an EMBL/GenBank/DDBJ whole genome shotgun (WGS) entry which is preliminary data.</text>
</comment>
<dbReference type="STRING" id="177199.A0A420YLJ2"/>
<feature type="region of interest" description="Disordered" evidence="4">
    <location>
        <begin position="1"/>
        <end position="43"/>
    </location>
</feature>
<feature type="compositionally biased region" description="Polar residues" evidence="4">
    <location>
        <begin position="259"/>
        <end position="269"/>
    </location>
</feature>
<feature type="compositionally biased region" description="Basic and acidic residues" evidence="4">
    <location>
        <begin position="135"/>
        <end position="147"/>
    </location>
</feature>
<evidence type="ECO:0000313" key="7">
    <source>
        <dbReference type="Proteomes" id="UP000275385"/>
    </source>
</evidence>
<dbReference type="Pfam" id="PF10187">
    <property type="entry name" value="FAM192A_Fyv6_N"/>
    <property type="match status" value="1"/>
</dbReference>
<feature type="compositionally biased region" description="Low complexity" evidence="4">
    <location>
        <begin position="270"/>
        <end position="281"/>
    </location>
</feature>
<keyword evidence="3" id="KW-0175">Coiled coil</keyword>
<accession>A0A420YLJ2</accession>
<keyword evidence="2" id="KW-0539">Nucleus</keyword>
<feature type="compositionally biased region" description="Basic residues" evidence="4">
    <location>
        <begin position="168"/>
        <end position="185"/>
    </location>
</feature>
<comment type="subcellular location">
    <subcellularLocation>
        <location evidence="1">Nucleus</location>
    </subcellularLocation>
</comment>
<dbReference type="InterPro" id="IPR039845">
    <property type="entry name" value="FAM192A"/>
</dbReference>
<evidence type="ECO:0000256" key="2">
    <source>
        <dbReference type="ARBA" id="ARBA00023242"/>
    </source>
</evidence>
<feature type="compositionally biased region" description="Basic and acidic residues" evidence="4">
    <location>
        <begin position="186"/>
        <end position="216"/>
    </location>
</feature>
<dbReference type="PANTHER" id="PTHR13495:SF0">
    <property type="entry name" value="PSME3-INTERACTING PROTEIN"/>
    <property type="match status" value="1"/>
</dbReference>
<feature type="region of interest" description="Disordered" evidence="4">
    <location>
        <begin position="135"/>
        <end position="291"/>
    </location>
</feature>
<proteinExistence type="predicted"/>
<dbReference type="Proteomes" id="UP000275385">
    <property type="component" value="Unassembled WGS sequence"/>
</dbReference>
<evidence type="ECO:0000259" key="5">
    <source>
        <dbReference type="Pfam" id="PF10187"/>
    </source>
</evidence>
<reference evidence="6 7" key="1">
    <citation type="submission" date="2018-08" db="EMBL/GenBank/DDBJ databases">
        <title>Draft genome of the lignicolous fungus Coniochaeta pulveracea.</title>
        <authorList>
            <person name="Borstlap C.J."/>
            <person name="De Witt R.N."/>
            <person name="Botha A."/>
            <person name="Volschenk H."/>
        </authorList>
    </citation>
    <scope>NUCLEOTIDE SEQUENCE [LARGE SCALE GENOMIC DNA]</scope>
    <source>
        <strain evidence="6 7">CAB683</strain>
    </source>
</reference>
<feature type="coiled-coil region" evidence="3">
    <location>
        <begin position="84"/>
        <end position="129"/>
    </location>
</feature>
<evidence type="ECO:0000313" key="6">
    <source>
        <dbReference type="EMBL" id="RKU48763.1"/>
    </source>
</evidence>
<evidence type="ECO:0000256" key="4">
    <source>
        <dbReference type="SAM" id="MobiDB-lite"/>
    </source>
</evidence>
<keyword evidence="7" id="KW-1185">Reference proteome</keyword>